<keyword evidence="6" id="KW-1185">Reference proteome</keyword>
<dbReference type="Pfam" id="PF00160">
    <property type="entry name" value="Pro_isomerase"/>
    <property type="match status" value="1"/>
</dbReference>
<dbReference type="InterPro" id="IPR029000">
    <property type="entry name" value="Cyclophilin-like_dom_sf"/>
</dbReference>
<dbReference type="InterPro" id="IPR002130">
    <property type="entry name" value="Cyclophilin-type_PPIase_dom"/>
</dbReference>
<dbReference type="GO" id="GO:0016018">
    <property type="term" value="F:cyclosporin A binding"/>
    <property type="evidence" value="ECO:0007669"/>
    <property type="project" value="TreeGrafter"/>
</dbReference>
<evidence type="ECO:0000259" key="4">
    <source>
        <dbReference type="PROSITE" id="PS50072"/>
    </source>
</evidence>
<dbReference type="InterPro" id="IPR020892">
    <property type="entry name" value="Cyclophilin-type_PPIase_CS"/>
</dbReference>
<dbReference type="EC" id="5.2.1.8" evidence="3"/>
<feature type="domain" description="PPIase cyclophilin-type" evidence="4">
    <location>
        <begin position="87"/>
        <end position="245"/>
    </location>
</feature>
<evidence type="ECO:0000256" key="1">
    <source>
        <dbReference type="ARBA" id="ARBA00023110"/>
    </source>
</evidence>
<reference evidence="5 6" key="1">
    <citation type="journal article" date="2024" name="Science">
        <title>Giant polyketide synthase enzymes in the biosynthesis of giant marine polyether toxins.</title>
        <authorList>
            <person name="Fallon T.R."/>
            <person name="Shende V.V."/>
            <person name="Wierzbicki I.H."/>
            <person name="Pendleton A.L."/>
            <person name="Watervoot N.F."/>
            <person name="Auber R.P."/>
            <person name="Gonzalez D.J."/>
            <person name="Wisecaver J.H."/>
            <person name="Moore B.S."/>
        </authorList>
    </citation>
    <scope>NUCLEOTIDE SEQUENCE [LARGE SCALE GENOMIC DNA]</scope>
    <source>
        <strain evidence="5 6">12B1</strain>
    </source>
</reference>
<keyword evidence="1 3" id="KW-0697">Rotamase</keyword>
<comment type="caution">
    <text evidence="5">The sequence shown here is derived from an EMBL/GenBank/DDBJ whole genome shotgun (WGS) entry which is preliminary data.</text>
</comment>
<dbReference type="PANTHER" id="PTHR11071:SF561">
    <property type="entry name" value="PEPTIDYL-PROLYL CIS-TRANS ISOMERASE D-RELATED"/>
    <property type="match status" value="1"/>
</dbReference>
<evidence type="ECO:0000256" key="2">
    <source>
        <dbReference type="ARBA" id="ARBA00023235"/>
    </source>
</evidence>
<dbReference type="PANTHER" id="PTHR11071">
    <property type="entry name" value="PEPTIDYL-PROLYL CIS-TRANS ISOMERASE"/>
    <property type="match status" value="1"/>
</dbReference>
<dbReference type="PROSITE" id="PS50072">
    <property type="entry name" value="CSA_PPIASE_2"/>
    <property type="match status" value="1"/>
</dbReference>
<dbReference type="SUPFAM" id="SSF50891">
    <property type="entry name" value="Cyclophilin-like"/>
    <property type="match status" value="1"/>
</dbReference>
<accession>A0AB34JX17</accession>
<dbReference type="GO" id="GO:0006457">
    <property type="term" value="P:protein folding"/>
    <property type="evidence" value="ECO:0007669"/>
    <property type="project" value="InterPro"/>
</dbReference>
<proteinExistence type="inferred from homology"/>
<evidence type="ECO:0000313" key="6">
    <source>
        <dbReference type="Proteomes" id="UP001515480"/>
    </source>
</evidence>
<dbReference type="AlphaFoldDB" id="A0AB34JX17"/>
<dbReference type="Proteomes" id="UP001515480">
    <property type="component" value="Unassembled WGS sequence"/>
</dbReference>
<comment type="similarity">
    <text evidence="3">Belongs to the cyclophilin-type PPIase family.</text>
</comment>
<dbReference type="Gene3D" id="2.40.100.10">
    <property type="entry name" value="Cyclophilin-like"/>
    <property type="match status" value="1"/>
</dbReference>
<dbReference type="PRINTS" id="PR00153">
    <property type="entry name" value="CSAPPISMRASE"/>
</dbReference>
<evidence type="ECO:0000256" key="3">
    <source>
        <dbReference type="RuleBase" id="RU363019"/>
    </source>
</evidence>
<name>A0AB34JX17_PRYPA</name>
<dbReference type="PROSITE" id="PS00170">
    <property type="entry name" value="CSA_PPIASE_1"/>
    <property type="match status" value="1"/>
</dbReference>
<comment type="catalytic activity">
    <reaction evidence="3">
        <text>[protein]-peptidylproline (omega=180) = [protein]-peptidylproline (omega=0)</text>
        <dbReference type="Rhea" id="RHEA:16237"/>
        <dbReference type="Rhea" id="RHEA-COMP:10747"/>
        <dbReference type="Rhea" id="RHEA-COMP:10748"/>
        <dbReference type="ChEBI" id="CHEBI:83833"/>
        <dbReference type="ChEBI" id="CHEBI:83834"/>
        <dbReference type="EC" id="5.2.1.8"/>
    </reaction>
</comment>
<evidence type="ECO:0000313" key="5">
    <source>
        <dbReference type="EMBL" id="KAL1526250.1"/>
    </source>
</evidence>
<keyword evidence="2 3" id="KW-0413">Isomerase</keyword>
<organism evidence="5 6">
    <name type="scientific">Prymnesium parvum</name>
    <name type="common">Toxic golden alga</name>
    <dbReference type="NCBI Taxonomy" id="97485"/>
    <lineage>
        <taxon>Eukaryota</taxon>
        <taxon>Haptista</taxon>
        <taxon>Haptophyta</taxon>
        <taxon>Prymnesiophyceae</taxon>
        <taxon>Prymnesiales</taxon>
        <taxon>Prymnesiaceae</taxon>
        <taxon>Prymnesium</taxon>
    </lineage>
</organism>
<protein>
    <recommendedName>
        <fullName evidence="3">Peptidyl-prolyl cis-trans isomerase</fullName>
        <shortName evidence="3">PPIase</shortName>
        <ecNumber evidence="3">5.2.1.8</ecNumber>
    </recommendedName>
</protein>
<sequence length="261" mass="28459">MLDLEAQRLVTDGKLRCWLDIDVNDTRAAYQRAVDFVAAKNLAYNLSSNWLPELGGSELKRLKETLYPNDYEWASRGRIAVRMPPQRLYLEVWPDVAPLAVENFVALLLGNRGKGQESGCALTYKGCHFHRIIKGFVAQGGDFVKNNGSGGECVFPGKKTGFKDDPAGLKVKLDARGLLAMGNSGKNTNTSQFFFTLADVSRLTGKHVGFGKVVGGEEVLSFMEQCAGDDSGTPTYPVVIADAGVCGMYEPGPMEWVKRPG</sequence>
<comment type="function">
    <text evidence="3">PPIases accelerate the folding of proteins. It catalyzes the cis-trans isomerization of proline imidic peptide bonds in oligopeptides.</text>
</comment>
<gene>
    <name evidence="5" type="ORF">AB1Y20_014970</name>
</gene>
<dbReference type="GO" id="GO:0005737">
    <property type="term" value="C:cytoplasm"/>
    <property type="evidence" value="ECO:0007669"/>
    <property type="project" value="TreeGrafter"/>
</dbReference>
<dbReference type="EMBL" id="JBGBPQ010000003">
    <property type="protein sequence ID" value="KAL1526250.1"/>
    <property type="molecule type" value="Genomic_DNA"/>
</dbReference>
<dbReference type="GO" id="GO:0003755">
    <property type="term" value="F:peptidyl-prolyl cis-trans isomerase activity"/>
    <property type="evidence" value="ECO:0007669"/>
    <property type="project" value="UniProtKB-UniRule"/>
</dbReference>